<dbReference type="STRING" id="1936003.STSP2_01403"/>
<organism evidence="3 4">
    <name type="scientific">Anaerohalosphaera lusitana</name>
    <dbReference type="NCBI Taxonomy" id="1936003"/>
    <lineage>
        <taxon>Bacteria</taxon>
        <taxon>Pseudomonadati</taxon>
        <taxon>Planctomycetota</taxon>
        <taxon>Phycisphaerae</taxon>
        <taxon>Sedimentisphaerales</taxon>
        <taxon>Anaerohalosphaeraceae</taxon>
        <taxon>Anaerohalosphaera</taxon>
    </lineage>
</organism>
<feature type="transmembrane region" description="Helical" evidence="1">
    <location>
        <begin position="41"/>
        <end position="59"/>
    </location>
</feature>
<evidence type="ECO:0000256" key="1">
    <source>
        <dbReference type="SAM" id="Phobius"/>
    </source>
</evidence>
<reference evidence="4" key="1">
    <citation type="submission" date="2017-02" db="EMBL/GenBank/DDBJ databases">
        <title>Comparative genomics and description of representatives of a novel lineage of planctomycetes thriving in anoxic sediments.</title>
        <authorList>
            <person name="Spring S."/>
            <person name="Bunk B."/>
            <person name="Sproer C."/>
        </authorList>
    </citation>
    <scope>NUCLEOTIDE SEQUENCE [LARGE SCALE GENOMIC DNA]</scope>
    <source>
        <strain evidence="4">ST-NAGAB-D1</strain>
    </source>
</reference>
<evidence type="ECO:0000256" key="2">
    <source>
        <dbReference type="SAM" id="SignalP"/>
    </source>
</evidence>
<evidence type="ECO:0000313" key="3">
    <source>
        <dbReference type="EMBL" id="AQT68247.1"/>
    </source>
</evidence>
<evidence type="ECO:0000313" key="4">
    <source>
        <dbReference type="Proteomes" id="UP000189674"/>
    </source>
</evidence>
<keyword evidence="4" id="KW-1185">Reference proteome</keyword>
<keyword evidence="1" id="KW-0472">Membrane</keyword>
<sequence length="114" mass="13431" precursor="true">MVETLSRLLAILLVAVAMFSSISMASEDITASDSEITSEDFRAFQTIVLVYLTYHFFFTCEWRFLWKLWKYAFYVSLLSSLFRFSWLINVRDLYDAIVFILILPIILVFGWDSK</sequence>
<feature type="signal peptide" evidence="2">
    <location>
        <begin position="1"/>
        <end position="25"/>
    </location>
</feature>
<dbReference type="KEGG" id="alus:STSP2_01403"/>
<keyword evidence="2" id="KW-0732">Signal</keyword>
<keyword evidence="1" id="KW-0812">Transmembrane</keyword>
<dbReference type="Proteomes" id="UP000189674">
    <property type="component" value="Chromosome"/>
</dbReference>
<dbReference type="AlphaFoldDB" id="A0A1U9NKB0"/>
<keyword evidence="1" id="KW-1133">Transmembrane helix</keyword>
<name>A0A1U9NKB0_9BACT</name>
<dbReference type="EMBL" id="CP019791">
    <property type="protein sequence ID" value="AQT68247.1"/>
    <property type="molecule type" value="Genomic_DNA"/>
</dbReference>
<proteinExistence type="predicted"/>
<feature type="transmembrane region" description="Helical" evidence="1">
    <location>
        <begin position="71"/>
        <end position="88"/>
    </location>
</feature>
<feature type="chain" id="PRO_5012391813" evidence="2">
    <location>
        <begin position="26"/>
        <end position="114"/>
    </location>
</feature>
<gene>
    <name evidence="3" type="ORF">STSP2_01403</name>
</gene>
<feature type="transmembrane region" description="Helical" evidence="1">
    <location>
        <begin position="94"/>
        <end position="111"/>
    </location>
</feature>
<accession>A0A1U9NKB0</accession>
<protein>
    <submittedName>
        <fullName evidence="3">Uncharacterized protein</fullName>
    </submittedName>
</protein>